<name>A0A1T3E2F9_9FLAO</name>
<organism evidence="2">
    <name type="scientific">Elizabethkingia anophelis</name>
    <dbReference type="NCBI Taxonomy" id="1117645"/>
    <lineage>
        <taxon>Bacteria</taxon>
        <taxon>Pseudomonadati</taxon>
        <taxon>Bacteroidota</taxon>
        <taxon>Flavobacteriia</taxon>
        <taxon>Flavobacteriales</taxon>
        <taxon>Weeksellaceae</taxon>
        <taxon>Elizabethkingia</taxon>
    </lineage>
</organism>
<evidence type="ECO:0000313" key="1">
    <source>
        <dbReference type="EMBL" id="AQX50512.1"/>
    </source>
</evidence>
<reference evidence="2" key="2">
    <citation type="submission" date="2016-06" db="EMBL/GenBank/DDBJ databases">
        <authorList>
            <person name="Nicholson A.C."/>
        </authorList>
    </citation>
    <scope>NUCLEOTIDE SEQUENCE [LARGE SCALE GENOMIC DNA]</scope>
    <source>
        <strain evidence="2">E6809</strain>
    </source>
</reference>
<dbReference type="EMBL" id="CP014339">
    <property type="protein sequence ID" value="AQX50512.1"/>
    <property type="molecule type" value="Genomic_DNA"/>
</dbReference>
<evidence type="ECO:0000313" key="3">
    <source>
        <dbReference type="Proteomes" id="UP000189738"/>
    </source>
</evidence>
<dbReference type="Proteomes" id="UP000189738">
    <property type="component" value="Chromosome"/>
</dbReference>
<gene>
    <name evidence="1" type="ORF">AYC66_07425</name>
    <name evidence="2" type="ORF">BAY09_05695</name>
</gene>
<dbReference type="AlphaFoldDB" id="A0A1T3E2F9"/>
<dbReference type="EMBL" id="MAHS01000011">
    <property type="protein sequence ID" value="OPB48449.1"/>
    <property type="molecule type" value="Genomic_DNA"/>
</dbReference>
<accession>A0A1T3E2F9</accession>
<proteinExistence type="predicted"/>
<sequence length="113" mass="12956">MKKSIVILFFFVNVNIILAQIKTHSDSNNVFKVIRMKTSDSLVVNVNNRPIYNILRAKMLDFDSTAPLIIPNSYPRDSNSLLLNYGKQNNATHPTDYIVRGVLNYIPKISFRL</sequence>
<reference evidence="1 3" key="1">
    <citation type="submission" date="2016-02" db="EMBL/GenBank/DDBJ databases">
        <authorList>
            <person name="Nicholson A.C."/>
            <person name="Humrighouse B.W."/>
            <person name="Loparev V."/>
            <person name="Emery B."/>
            <person name="Graziano J."/>
            <person name="McQuiston J.R."/>
        </authorList>
    </citation>
    <scope>NUCLEOTIDE SEQUENCE [LARGE SCALE GENOMIC DNA]</scope>
    <source>
        <strain evidence="1 3">E6809</strain>
    </source>
</reference>
<protein>
    <submittedName>
        <fullName evidence="2">Uncharacterized protein</fullName>
    </submittedName>
</protein>
<evidence type="ECO:0000313" key="2">
    <source>
        <dbReference type="EMBL" id="OPB48449.1"/>
    </source>
</evidence>